<dbReference type="AlphaFoldDB" id="A0A1J5HSG8"/>
<dbReference type="GO" id="GO:0016757">
    <property type="term" value="F:glycosyltransferase activity"/>
    <property type="evidence" value="ECO:0007669"/>
    <property type="project" value="TreeGrafter"/>
</dbReference>
<sequence>MTKRNILMVTPYIPRLEQSGGQRHSFFTLKYLSKTNNVTLICYSRNEDGLQEVKQYCQKVIIVKRSTTWSLSNILSTGFGIYPFLLVNYINKEFRHAIETEIKNGKFDIIHCDCLYPMANIPKTNIPTILVDVTIEYAIYQHFADSLTSWQKILRPLLMVDVLKLKYWETKYWRETDTVIMFSHEDQEFVAKVTGRKDIQIFEDAVDPEYFNLPRKTEKSKHPTVLFGCSNMKWMQNRESVDLILRDYWPQIKKRYPTSQLLIIGRNAPEIFGKYNSDSIIVAEADTNGPHNPQYYYEYSWILLAPMGSGGGTRNKFLEGMTFGLPVITNPEGGMGNIKIKNYHHAIVCPKKEILKNIYKLFDNPKYRQSMGQTASELIKNNYSFDQSVKKLNQIYDQSIKK</sequence>
<dbReference type="STRING" id="1805376.AUK05_01360"/>
<name>A0A1J5HSG8_9BACT</name>
<evidence type="ECO:0000313" key="3">
    <source>
        <dbReference type="Proteomes" id="UP000182344"/>
    </source>
</evidence>
<organism evidence="2 3">
    <name type="scientific">Candidatus Shapirobacteria bacterium CG2_30_35_20</name>
    <dbReference type="NCBI Taxonomy" id="1805376"/>
    <lineage>
        <taxon>Bacteria</taxon>
        <taxon>Candidatus Shapironibacteriota</taxon>
    </lineage>
</organism>
<keyword evidence="1" id="KW-0808">Transferase</keyword>
<accession>A0A1J5HSG8</accession>
<evidence type="ECO:0000313" key="2">
    <source>
        <dbReference type="EMBL" id="OIP87371.1"/>
    </source>
</evidence>
<evidence type="ECO:0008006" key="4">
    <source>
        <dbReference type="Google" id="ProtNLM"/>
    </source>
</evidence>
<dbReference type="Proteomes" id="UP000182344">
    <property type="component" value="Unassembled WGS sequence"/>
</dbReference>
<dbReference type="Pfam" id="PF13692">
    <property type="entry name" value="Glyco_trans_1_4"/>
    <property type="match status" value="1"/>
</dbReference>
<dbReference type="GO" id="GO:0009103">
    <property type="term" value="P:lipopolysaccharide biosynthetic process"/>
    <property type="evidence" value="ECO:0007669"/>
    <property type="project" value="TreeGrafter"/>
</dbReference>
<reference evidence="2 3" key="1">
    <citation type="journal article" date="2016" name="Environ. Microbiol.">
        <title>Genomic resolution of a cold subsurface aquifer community provides metabolic insights for novel microbes adapted to high CO concentrations.</title>
        <authorList>
            <person name="Probst A.J."/>
            <person name="Castelle C.J."/>
            <person name="Singh A."/>
            <person name="Brown C.T."/>
            <person name="Anantharaman K."/>
            <person name="Sharon I."/>
            <person name="Hug L.A."/>
            <person name="Burstein D."/>
            <person name="Emerson J.B."/>
            <person name="Thomas B.C."/>
            <person name="Banfield J.F."/>
        </authorList>
    </citation>
    <scope>NUCLEOTIDE SEQUENCE [LARGE SCALE GENOMIC DNA]</scope>
    <source>
        <strain evidence="2">CG2_30_35_20</strain>
    </source>
</reference>
<dbReference type="SUPFAM" id="SSF53756">
    <property type="entry name" value="UDP-Glycosyltransferase/glycogen phosphorylase"/>
    <property type="match status" value="1"/>
</dbReference>
<protein>
    <recommendedName>
        <fullName evidence="4">Glycosyltransferase subfamily 4-like N-terminal domain-containing protein</fullName>
    </recommendedName>
</protein>
<dbReference type="EMBL" id="MNZO01000020">
    <property type="protein sequence ID" value="OIP87371.1"/>
    <property type="molecule type" value="Genomic_DNA"/>
</dbReference>
<dbReference type="PANTHER" id="PTHR46401:SF2">
    <property type="entry name" value="GLYCOSYLTRANSFERASE WBBK-RELATED"/>
    <property type="match status" value="1"/>
</dbReference>
<evidence type="ECO:0000256" key="1">
    <source>
        <dbReference type="ARBA" id="ARBA00022679"/>
    </source>
</evidence>
<dbReference type="CDD" id="cd03801">
    <property type="entry name" value="GT4_PimA-like"/>
    <property type="match status" value="1"/>
</dbReference>
<comment type="caution">
    <text evidence="2">The sequence shown here is derived from an EMBL/GenBank/DDBJ whole genome shotgun (WGS) entry which is preliminary data.</text>
</comment>
<dbReference type="Gene3D" id="3.40.50.2000">
    <property type="entry name" value="Glycogen Phosphorylase B"/>
    <property type="match status" value="2"/>
</dbReference>
<gene>
    <name evidence="2" type="ORF">AUK05_01360</name>
</gene>
<dbReference type="PANTHER" id="PTHR46401">
    <property type="entry name" value="GLYCOSYLTRANSFERASE WBBK-RELATED"/>
    <property type="match status" value="1"/>
</dbReference>
<proteinExistence type="predicted"/>